<sequence length="140" mass="16611">MFIRGIIIFQFKVANILFMLLLALSLLFFIIYLKQIKYVVIKHSKLKYYSVFHPFGKILDLNNYQYKLTVNEQGKNGGYEVLYLIDSKNKASFKLMQLHYQNFEDLKTALNLTDLKYNLTFKEYVKLLFFGKLILAVNRS</sequence>
<keyword evidence="1" id="KW-0472">Membrane</keyword>
<name>A0A0M8MAB3_9FLAO</name>
<evidence type="ECO:0000313" key="2">
    <source>
        <dbReference type="EMBL" id="KOS05885.1"/>
    </source>
</evidence>
<feature type="transmembrane region" description="Helical" evidence="1">
    <location>
        <begin position="6"/>
        <end position="33"/>
    </location>
</feature>
<keyword evidence="3" id="KW-1185">Reference proteome</keyword>
<dbReference type="AlphaFoldDB" id="A0A0M8MAB3"/>
<keyword evidence="1" id="KW-1133">Transmembrane helix</keyword>
<accession>A0A0M8MAB3</accession>
<comment type="caution">
    <text evidence="2">The sequence shown here is derived from an EMBL/GenBank/DDBJ whole genome shotgun (WGS) entry which is preliminary data.</text>
</comment>
<protein>
    <submittedName>
        <fullName evidence="2">Uncharacterized protein</fullName>
    </submittedName>
</protein>
<proteinExistence type="predicted"/>
<gene>
    <name evidence="2" type="ORF">AM493_07430</name>
</gene>
<evidence type="ECO:0000313" key="3">
    <source>
        <dbReference type="Proteomes" id="UP000037755"/>
    </source>
</evidence>
<dbReference type="Proteomes" id="UP000037755">
    <property type="component" value="Unassembled WGS sequence"/>
</dbReference>
<organism evidence="2 3">
    <name type="scientific">Flavobacterium akiainvivens</name>
    <dbReference type="NCBI Taxonomy" id="1202724"/>
    <lineage>
        <taxon>Bacteria</taxon>
        <taxon>Pseudomonadati</taxon>
        <taxon>Bacteroidota</taxon>
        <taxon>Flavobacteriia</taxon>
        <taxon>Flavobacteriales</taxon>
        <taxon>Flavobacteriaceae</taxon>
        <taxon>Flavobacterium</taxon>
    </lineage>
</organism>
<reference evidence="2 3" key="1">
    <citation type="submission" date="2015-08" db="EMBL/GenBank/DDBJ databases">
        <title>Whole genome sequence of Flavobacterium akiainvivens IK-1T, from decaying Wikstroemia oahuensis, an endemic Hawaiian shrub.</title>
        <authorList>
            <person name="Wan X."/>
            <person name="Hou S."/>
            <person name="Saito J."/>
            <person name="Donachie S."/>
        </authorList>
    </citation>
    <scope>NUCLEOTIDE SEQUENCE [LARGE SCALE GENOMIC DNA]</scope>
    <source>
        <strain evidence="2 3">IK-1</strain>
    </source>
</reference>
<dbReference type="STRING" id="1202724.AM493_07430"/>
<dbReference type="PATRIC" id="fig|1202724.3.peg.1548"/>
<dbReference type="EMBL" id="LIYD01000005">
    <property type="protein sequence ID" value="KOS05885.1"/>
    <property type="molecule type" value="Genomic_DNA"/>
</dbReference>
<keyword evidence="1" id="KW-0812">Transmembrane</keyword>
<evidence type="ECO:0000256" key="1">
    <source>
        <dbReference type="SAM" id="Phobius"/>
    </source>
</evidence>